<keyword evidence="11" id="KW-0732">Signal</keyword>
<dbReference type="Pfam" id="PF02485">
    <property type="entry name" value="Branch"/>
    <property type="match status" value="1"/>
</dbReference>
<dbReference type="PANTHER" id="PTHR19297">
    <property type="entry name" value="GLYCOSYLTRANSFERASE 14 FAMILY MEMBER"/>
    <property type="match status" value="1"/>
</dbReference>
<keyword evidence="9" id="KW-0325">Glycoprotein</keyword>
<dbReference type="EMBL" id="VCGU01000001">
    <property type="protein sequence ID" value="TRY81216.1"/>
    <property type="molecule type" value="Genomic_DNA"/>
</dbReference>
<evidence type="ECO:0000256" key="2">
    <source>
        <dbReference type="ARBA" id="ARBA00004922"/>
    </source>
</evidence>
<dbReference type="OrthoDB" id="2019572at2759"/>
<dbReference type="GO" id="GO:0008375">
    <property type="term" value="F:acetylglucosaminyltransferase activity"/>
    <property type="evidence" value="ECO:0007669"/>
    <property type="project" value="TreeGrafter"/>
</dbReference>
<evidence type="ECO:0000313" key="13">
    <source>
        <dbReference type="Proteomes" id="UP000318571"/>
    </source>
</evidence>
<evidence type="ECO:0000256" key="8">
    <source>
        <dbReference type="ARBA" id="ARBA00023136"/>
    </source>
</evidence>
<keyword evidence="3" id="KW-0328">Glycosyltransferase</keyword>
<evidence type="ECO:0000256" key="10">
    <source>
        <dbReference type="ARBA" id="ARBA00038150"/>
    </source>
</evidence>
<evidence type="ECO:0000256" key="9">
    <source>
        <dbReference type="ARBA" id="ARBA00023180"/>
    </source>
</evidence>
<reference evidence="12 13" key="1">
    <citation type="journal article" date="2018" name="Nat. Ecol. Evol.">
        <title>Genomic signatures of mitonuclear coevolution across populations of Tigriopus californicus.</title>
        <authorList>
            <person name="Barreto F.S."/>
            <person name="Watson E.T."/>
            <person name="Lima T.G."/>
            <person name="Willett C.S."/>
            <person name="Edmands S."/>
            <person name="Li W."/>
            <person name="Burton R.S."/>
        </authorList>
    </citation>
    <scope>NUCLEOTIDE SEQUENCE [LARGE SCALE GENOMIC DNA]</scope>
    <source>
        <strain evidence="12 13">San Diego</strain>
    </source>
</reference>
<name>A0A553PU69_TIGCA</name>
<comment type="pathway">
    <text evidence="2">Protein modification; protein glycosylation.</text>
</comment>
<evidence type="ECO:0000256" key="11">
    <source>
        <dbReference type="SAM" id="SignalP"/>
    </source>
</evidence>
<dbReference type="OMA" id="TICINIL"/>
<evidence type="ECO:0000256" key="4">
    <source>
        <dbReference type="ARBA" id="ARBA00022679"/>
    </source>
</evidence>
<protein>
    <recommendedName>
        <fullName evidence="14">Protein xylosyltransferase</fullName>
    </recommendedName>
</protein>
<feature type="signal peptide" evidence="11">
    <location>
        <begin position="1"/>
        <end position="26"/>
    </location>
</feature>
<evidence type="ECO:0000256" key="3">
    <source>
        <dbReference type="ARBA" id="ARBA00022676"/>
    </source>
</evidence>
<comment type="similarity">
    <text evidence="10">Belongs to the glycosyltransferase 14 family.</text>
</comment>
<dbReference type="InterPro" id="IPR003406">
    <property type="entry name" value="Glyco_trans_14"/>
</dbReference>
<evidence type="ECO:0000256" key="7">
    <source>
        <dbReference type="ARBA" id="ARBA00022989"/>
    </source>
</evidence>
<proteinExistence type="inferred from homology"/>
<keyword evidence="6" id="KW-0735">Signal-anchor</keyword>
<evidence type="ECO:0008006" key="14">
    <source>
        <dbReference type="Google" id="ProtNLM"/>
    </source>
</evidence>
<dbReference type="Proteomes" id="UP000318571">
    <property type="component" value="Chromosome 12"/>
</dbReference>
<dbReference type="PANTHER" id="PTHR19297:SF191">
    <property type="entry name" value="PROTEIN XYLOSYLTRANSFERASE"/>
    <property type="match status" value="1"/>
</dbReference>
<comment type="caution">
    <text evidence="12">The sequence shown here is derived from an EMBL/GenBank/DDBJ whole genome shotgun (WGS) entry which is preliminary data.</text>
</comment>
<sequence>MSKSAVTIFLAFFFLTFWMLLRQIHQNAPNQKPDQPISESRVNSSITFLSDDAVIQRTSDCASYFEFMNHFSSKKSRFSEKNTFPLAFAISAHFQVGILELFLATSFDPLDSYCIHVDAKADEKVTKAVDQMVKCYQWKHPKATIFTVDDPISVFWGHFSVLEADLKCMQLLRTRNTHWNLLINPAGTELPLKPMPEIRKYLEKFPNGIIDSFPLPEGNKGRFVVSKENENNTKTDQVKESPPGNIVMRKGSKNVALSRELVDFFLDDPSSKGLQEWLQDKSVPDEHFYSTIITLINNGTQDLNSDSTYGGCVRLSWWGDNNCKGENVRAVCNFGLQDLPRLYQDGNCLFANKFNLDVDSIAPLFHALYLLNS</sequence>
<gene>
    <name evidence="12" type="ORF">TCAL_13769</name>
</gene>
<evidence type="ECO:0000256" key="5">
    <source>
        <dbReference type="ARBA" id="ARBA00022692"/>
    </source>
</evidence>
<dbReference type="GO" id="GO:0016020">
    <property type="term" value="C:membrane"/>
    <property type="evidence" value="ECO:0007669"/>
    <property type="project" value="UniProtKB-SubCell"/>
</dbReference>
<keyword evidence="13" id="KW-1185">Reference proteome</keyword>
<dbReference type="AlphaFoldDB" id="A0A553PU69"/>
<organism evidence="12 13">
    <name type="scientific">Tigriopus californicus</name>
    <name type="common">Marine copepod</name>
    <dbReference type="NCBI Taxonomy" id="6832"/>
    <lineage>
        <taxon>Eukaryota</taxon>
        <taxon>Metazoa</taxon>
        <taxon>Ecdysozoa</taxon>
        <taxon>Arthropoda</taxon>
        <taxon>Crustacea</taxon>
        <taxon>Multicrustacea</taxon>
        <taxon>Hexanauplia</taxon>
        <taxon>Copepoda</taxon>
        <taxon>Harpacticoida</taxon>
        <taxon>Harpacticidae</taxon>
        <taxon>Tigriopus</taxon>
    </lineage>
</organism>
<evidence type="ECO:0000256" key="6">
    <source>
        <dbReference type="ARBA" id="ARBA00022968"/>
    </source>
</evidence>
<comment type="subcellular location">
    <subcellularLocation>
        <location evidence="1">Membrane</location>
        <topology evidence="1">Single-pass type II membrane protein</topology>
    </subcellularLocation>
</comment>
<accession>A0A553PU69</accession>
<keyword evidence="4" id="KW-0808">Transferase</keyword>
<keyword evidence="8" id="KW-0472">Membrane</keyword>
<keyword evidence="5" id="KW-0812">Transmembrane</keyword>
<evidence type="ECO:0000256" key="1">
    <source>
        <dbReference type="ARBA" id="ARBA00004606"/>
    </source>
</evidence>
<feature type="chain" id="PRO_5021700368" description="Protein xylosyltransferase" evidence="11">
    <location>
        <begin position="27"/>
        <end position="373"/>
    </location>
</feature>
<evidence type="ECO:0000313" key="12">
    <source>
        <dbReference type="EMBL" id="TRY81216.1"/>
    </source>
</evidence>
<keyword evidence="7" id="KW-1133">Transmembrane helix</keyword>
<dbReference type="STRING" id="6832.A0A553PU69"/>